<accession>A0A835UAM9</accession>
<dbReference type="EMBL" id="JADCNL010000014">
    <property type="protein sequence ID" value="KAG0452396.1"/>
    <property type="molecule type" value="Genomic_DNA"/>
</dbReference>
<dbReference type="PANTHER" id="PTHR20961:SF102">
    <property type="entry name" value="OS05G0391600 PROTEIN"/>
    <property type="match status" value="1"/>
</dbReference>
<evidence type="ECO:0000313" key="8">
    <source>
        <dbReference type="EMBL" id="KAG0453453.1"/>
    </source>
</evidence>
<feature type="domain" description="Glycosyltransferase 61 catalytic" evidence="6">
    <location>
        <begin position="188"/>
        <end position="302"/>
    </location>
</feature>
<dbReference type="GO" id="GO:0000139">
    <property type="term" value="C:Golgi membrane"/>
    <property type="evidence" value="ECO:0007669"/>
    <property type="project" value="UniProtKB-SubCell"/>
</dbReference>
<proteinExistence type="predicted"/>
<dbReference type="PANTHER" id="PTHR20961">
    <property type="entry name" value="GLYCOSYLTRANSFERASE"/>
    <property type="match status" value="1"/>
</dbReference>
<protein>
    <recommendedName>
        <fullName evidence="6">Glycosyltransferase 61 catalytic domain-containing protein</fullName>
    </recommendedName>
</protein>
<evidence type="ECO:0000256" key="2">
    <source>
        <dbReference type="ARBA" id="ARBA00004881"/>
    </source>
</evidence>
<evidence type="ECO:0000313" key="10">
    <source>
        <dbReference type="Proteomes" id="UP000639772"/>
    </source>
</evidence>
<evidence type="ECO:0000256" key="1">
    <source>
        <dbReference type="ARBA" id="ARBA00004323"/>
    </source>
</evidence>
<comment type="caution">
    <text evidence="7">The sequence shown here is derived from an EMBL/GenBank/DDBJ whole genome shotgun (WGS) entry which is preliminary data.</text>
</comment>
<gene>
    <name evidence="8" type="ORF">HPP92_024757</name>
    <name evidence="7" type="ORF">HPP92_025060</name>
</gene>
<evidence type="ECO:0000259" key="6">
    <source>
        <dbReference type="Pfam" id="PF04577"/>
    </source>
</evidence>
<comment type="pathway">
    <text evidence="2">Glycan metabolism.</text>
</comment>
<keyword evidence="4" id="KW-0808">Transferase</keyword>
<dbReference type="AlphaFoldDB" id="A0A835UAM9"/>
<evidence type="ECO:0000313" key="9">
    <source>
        <dbReference type="Proteomes" id="UP000636800"/>
    </source>
</evidence>
<keyword evidence="9" id="KW-1185">Reference proteome</keyword>
<keyword evidence="5" id="KW-0325">Glycoprotein</keyword>
<dbReference type="GO" id="GO:0016763">
    <property type="term" value="F:pentosyltransferase activity"/>
    <property type="evidence" value="ECO:0007669"/>
    <property type="project" value="UniProtKB-ARBA"/>
</dbReference>
<evidence type="ECO:0000256" key="4">
    <source>
        <dbReference type="ARBA" id="ARBA00022679"/>
    </source>
</evidence>
<sequence length="403" mass="45654">MAPTMIRRHFRTDVCYMRGDIRTDVAAKAIVLRGAPPEAKEERIRPYTRKWEKGIMTTVDEIALRPAAAVSVVAAEGALQRSDIMKKKDCEVTHEAAGIVFSTGGYTGNVYHEFNDGMIPLYITAERFSGDVVLVVVEYHSWWFTKYRRVLEKITKHEIVDFRKDKRVHCFAEMIVGLRIHGELTIDPNLMPSRKGIADFNSLLNEALRLPNQTGPGLIPGQPTRSRPKLVILVRNRSRRLLHFKDILRLCRRVGFDVELLNPKRSTELTDIHMVLAAADAMMAVHGAAVTHFLFLRPGSLLIQVVPLGLDWAAEEYYGGPARKMGIQYMAYNVTPAESSLSKEYNQGDPVLVDPRKITSRGWAETKKVYLDKQDVVLNLPRFGKFMSEAHQRVVGSRRVLTM</sequence>
<organism evidence="7 9">
    <name type="scientific">Vanilla planifolia</name>
    <name type="common">Vanilla</name>
    <dbReference type="NCBI Taxonomy" id="51239"/>
    <lineage>
        <taxon>Eukaryota</taxon>
        <taxon>Viridiplantae</taxon>
        <taxon>Streptophyta</taxon>
        <taxon>Embryophyta</taxon>
        <taxon>Tracheophyta</taxon>
        <taxon>Spermatophyta</taxon>
        <taxon>Magnoliopsida</taxon>
        <taxon>Liliopsida</taxon>
        <taxon>Asparagales</taxon>
        <taxon>Orchidaceae</taxon>
        <taxon>Vanilloideae</taxon>
        <taxon>Vanilleae</taxon>
        <taxon>Vanilla</taxon>
    </lineage>
</organism>
<dbReference type="Proteomes" id="UP000639772">
    <property type="component" value="Unassembled WGS sequence"/>
</dbReference>
<evidence type="ECO:0000313" key="7">
    <source>
        <dbReference type="EMBL" id="KAG0452396.1"/>
    </source>
</evidence>
<dbReference type="InterPro" id="IPR007657">
    <property type="entry name" value="Glycosyltransferase_61"/>
</dbReference>
<evidence type="ECO:0000256" key="3">
    <source>
        <dbReference type="ARBA" id="ARBA00022676"/>
    </source>
</evidence>
<reference evidence="9 10" key="1">
    <citation type="journal article" date="2020" name="Nat. Food">
        <title>A phased Vanilla planifolia genome enables genetic improvement of flavour and production.</title>
        <authorList>
            <person name="Hasing T."/>
            <person name="Tang H."/>
            <person name="Brym M."/>
            <person name="Khazi F."/>
            <person name="Huang T."/>
            <person name="Chambers A.H."/>
        </authorList>
    </citation>
    <scope>NUCLEOTIDE SEQUENCE [LARGE SCALE GENOMIC DNA]</scope>
    <source>
        <tissue evidence="7">Leaf</tissue>
    </source>
</reference>
<evidence type="ECO:0000256" key="5">
    <source>
        <dbReference type="ARBA" id="ARBA00023180"/>
    </source>
</evidence>
<comment type="subcellular location">
    <subcellularLocation>
        <location evidence="1">Golgi apparatus membrane</location>
        <topology evidence="1">Single-pass type II membrane protein</topology>
    </subcellularLocation>
</comment>
<name>A0A835UAM9_VANPL</name>
<dbReference type="Proteomes" id="UP000636800">
    <property type="component" value="Unassembled WGS sequence"/>
</dbReference>
<dbReference type="InterPro" id="IPR049625">
    <property type="entry name" value="Glyco_transf_61_cat"/>
</dbReference>
<keyword evidence="3" id="KW-0328">Glycosyltransferase</keyword>
<dbReference type="EMBL" id="JADCNM010000014">
    <property type="protein sequence ID" value="KAG0453453.1"/>
    <property type="molecule type" value="Genomic_DNA"/>
</dbReference>
<dbReference type="Pfam" id="PF04577">
    <property type="entry name" value="Glyco_transf_61"/>
    <property type="match status" value="1"/>
</dbReference>
<dbReference type="OrthoDB" id="529273at2759"/>